<keyword evidence="2" id="KW-1185">Reference proteome</keyword>
<accession>A0A918RJ79</accession>
<dbReference type="Proteomes" id="UP000614811">
    <property type="component" value="Unassembled WGS sequence"/>
</dbReference>
<organism evidence="1 2">
    <name type="scientific">Arenicella chitinivorans</name>
    <dbReference type="NCBI Taxonomy" id="1329800"/>
    <lineage>
        <taxon>Bacteria</taxon>
        <taxon>Pseudomonadati</taxon>
        <taxon>Pseudomonadota</taxon>
        <taxon>Gammaproteobacteria</taxon>
        <taxon>Arenicellales</taxon>
        <taxon>Arenicellaceae</taxon>
        <taxon>Arenicella</taxon>
    </lineage>
</organism>
<proteinExistence type="predicted"/>
<reference evidence="1" key="2">
    <citation type="submission" date="2020-09" db="EMBL/GenBank/DDBJ databases">
        <authorList>
            <person name="Sun Q."/>
            <person name="Kim S."/>
        </authorList>
    </citation>
    <scope>NUCLEOTIDE SEQUENCE</scope>
    <source>
        <strain evidence="1">KCTC 12711</strain>
    </source>
</reference>
<comment type="caution">
    <text evidence="1">The sequence shown here is derived from an EMBL/GenBank/DDBJ whole genome shotgun (WGS) entry which is preliminary data.</text>
</comment>
<evidence type="ECO:0000313" key="1">
    <source>
        <dbReference type="EMBL" id="GGZ96941.1"/>
    </source>
</evidence>
<reference evidence="1" key="1">
    <citation type="journal article" date="2014" name="Int. J. Syst. Evol. Microbiol.">
        <title>Complete genome sequence of Corynebacterium casei LMG S-19264T (=DSM 44701T), isolated from a smear-ripened cheese.</title>
        <authorList>
            <consortium name="US DOE Joint Genome Institute (JGI-PGF)"/>
            <person name="Walter F."/>
            <person name="Albersmeier A."/>
            <person name="Kalinowski J."/>
            <person name="Ruckert C."/>
        </authorList>
    </citation>
    <scope>NUCLEOTIDE SEQUENCE</scope>
    <source>
        <strain evidence="1">KCTC 12711</strain>
    </source>
</reference>
<protein>
    <submittedName>
        <fullName evidence="1">Uncharacterized protein</fullName>
    </submittedName>
</protein>
<name>A0A918RJ79_9GAMM</name>
<sequence>MRGLKTISYFSEDADMTRKRAGIRAELSAKALSDENLRSMRSFLRHIEAGNWERAVKYLRRLSKSSLFLTAIARGGFVIRDSAQLNRREIINRVIQQINARNKIRWLRTLTYHGYVNQVSSALFTEFRCDSLAAFFIIKNNRLRIHRGWVQGWTPEQTARKMQR</sequence>
<dbReference type="AlphaFoldDB" id="A0A918RJ79"/>
<evidence type="ECO:0000313" key="2">
    <source>
        <dbReference type="Proteomes" id="UP000614811"/>
    </source>
</evidence>
<gene>
    <name evidence="1" type="ORF">GCM10008090_01480</name>
</gene>
<dbReference type="RefSeq" id="WP_189398096.1">
    <property type="nucleotide sequence ID" value="NZ_BMXA01000001.1"/>
</dbReference>
<dbReference type="EMBL" id="BMXA01000001">
    <property type="protein sequence ID" value="GGZ96941.1"/>
    <property type="molecule type" value="Genomic_DNA"/>
</dbReference>